<reference evidence="3" key="1">
    <citation type="submission" date="2018-02" db="EMBL/GenBank/DDBJ databases">
        <authorList>
            <person name="Hornung B."/>
        </authorList>
    </citation>
    <scope>NUCLEOTIDE SEQUENCE [LARGE SCALE GENOMIC DNA]</scope>
</reference>
<keyword evidence="1" id="KW-0812">Transmembrane</keyword>
<feature type="transmembrane region" description="Helical" evidence="1">
    <location>
        <begin position="194"/>
        <end position="214"/>
    </location>
</feature>
<feature type="transmembrane region" description="Helical" evidence="1">
    <location>
        <begin position="21"/>
        <end position="39"/>
    </location>
</feature>
<feature type="transmembrane region" description="Helical" evidence="1">
    <location>
        <begin position="165"/>
        <end position="189"/>
    </location>
</feature>
<evidence type="ECO:0000313" key="2">
    <source>
        <dbReference type="EMBL" id="SPF68422.1"/>
    </source>
</evidence>
<feature type="transmembrane region" description="Helical" evidence="1">
    <location>
        <begin position="120"/>
        <end position="140"/>
    </location>
</feature>
<keyword evidence="3" id="KW-1185">Reference proteome</keyword>
<keyword evidence="1" id="KW-1133">Transmembrane helix</keyword>
<gene>
    <name evidence="2" type="ORF">PROPJV5_1417</name>
</gene>
<dbReference type="EMBL" id="OMOH01000004">
    <property type="protein sequence ID" value="SPF68422.1"/>
    <property type="molecule type" value="Genomic_DNA"/>
</dbReference>
<dbReference type="OrthoDB" id="3728837at2"/>
<dbReference type="AlphaFoldDB" id="A0A375I4Q3"/>
<dbReference type="Proteomes" id="UP000265962">
    <property type="component" value="Unassembled WGS sequence"/>
</dbReference>
<feature type="transmembrane region" description="Helical" evidence="1">
    <location>
        <begin position="77"/>
        <end position="99"/>
    </location>
</feature>
<sequence length="275" mass="29914">MFVNIMRADLYRFTRSRFAKTIIPSFALVIGFLCLFIQGEGVFSFGGAVGQKDGVALIDGFVGFAYADPDNPQFWELVYSASCFGIIALFAMMITMTTITTADDRSGITKLAVAAGQSQVKLFCSKLVVGLLVTGVLWFAHNGLTMGLVLVGEHQSLTGAQVRTWLGFVTVQFCVYTVVMLLGATAALLTSSRIVSLILLVVLVMAHPIAMSFGGDEPGRVFEFVTSINPVRHVYQISRYWAEPELLTQAWILVGVGIPLLLAACVARLRNRELS</sequence>
<evidence type="ECO:0000313" key="3">
    <source>
        <dbReference type="Proteomes" id="UP000265962"/>
    </source>
</evidence>
<name>A0A375I4Q3_9ACTN</name>
<evidence type="ECO:0008006" key="4">
    <source>
        <dbReference type="Google" id="ProtNLM"/>
    </source>
</evidence>
<evidence type="ECO:0000256" key="1">
    <source>
        <dbReference type="SAM" id="Phobius"/>
    </source>
</evidence>
<protein>
    <recommendedName>
        <fullName evidence="4">ABC-2 family transporter protein</fullName>
    </recommendedName>
</protein>
<accession>A0A375I4Q3</accession>
<proteinExistence type="predicted"/>
<dbReference type="RefSeq" id="WP_119715572.1">
    <property type="nucleotide sequence ID" value="NZ_OMOH01000004.1"/>
</dbReference>
<keyword evidence="1" id="KW-0472">Membrane</keyword>
<organism evidence="2 3">
    <name type="scientific">Propionibacterium ruminifibrarum</name>
    <dbReference type="NCBI Taxonomy" id="1962131"/>
    <lineage>
        <taxon>Bacteria</taxon>
        <taxon>Bacillati</taxon>
        <taxon>Actinomycetota</taxon>
        <taxon>Actinomycetes</taxon>
        <taxon>Propionibacteriales</taxon>
        <taxon>Propionibacteriaceae</taxon>
        <taxon>Propionibacterium</taxon>
    </lineage>
</organism>
<feature type="transmembrane region" description="Helical" evidence="1">
    <location>
        <begin position="250"/>
        <end position="269"/>
    </location>
</feature>